<name>A0ABW3J8I1_9HYPH</name>
<reference evidence="4" key="1">
    <citation type="journal article" date="2019" name="Int. J. Syst. Evol. Microbiol.">
        <title>The Global Catalogue of Microorganisms (GCM) 10K type strain sequencing project: providing services to taxonomists for standard genome sequencing and annotation.</title>
        <authorList>
            <consortium name="The Broad Institute Genomics Platform"/>
            <consortium name="The Broad Institute Genome Sequencing Center for Infectious Disease"/>
            <person name="Wu L."/>
            <person name="Ma J."/>
        </authorList>
    </citation>
    <scope>NUCLEOTIDE SEQUENCE [LARGE SCALE GENOMIC DNA]</scope>
    <source>
        <strain evidence="4">CCUG 61697</strain>
    </source>
</reference>
<evidence type="ECO:0000259" key="1">
    <source>
        <dbReference type="Pfam" id="PF00723"/>
    </source>
</evidence>
<keyword evidence="4" id="KW-1185">Reference proteome</keyword>
<evidence type="ECO:0000259" key="2">
    <source>
        <dbReference type="Pfam" id="PF19291"/>
    </source>
</evidence>
<accession>A0ABW3J8I1</accession>
<dbReference type="Proteomes" id="UP001597102">
    <property type="component" value="Unassembled WGS sequence"/>
</dbReference>
<comment type="caution">
    <text evidence="3">The sequence shown here is derived from an EMBL/GenBank/DDBJ whole genome shotgun (WGS) entry which is preliminary data.</text>
</comment>
<dbReference type="InterPro" id="IPR011613">
    <property type="entry name" value="GH15-like"/>
</dbReference>
<sequence length="610" mass="68603">MSERIEDYGLIGNMTSAALVSREGSIDWLCLPRFDSPAVFARLLGDGENGFWKIAPKGKTTSVTRRYLPETAVLETRFETEKGCVTVTDFMPLCHEPEKVDVVRIVEGVSGEVDMTMELSIRFGYGEAVPWVQQRDYGLHAVAGPDTVELHTDLPLEGKNMRTFAHFKVKAGTSVPMTLSYHRTFQVPQFVPDRQQCLNETVTFWRNWVKRGDFKPIPEKWRYAVIRSMITLKLCTFAPTGGLVAAPTTSLPETLGGGRNWDYRFCWLRDSSLTLYALLNGGYREEAAAWRKWLMRAVAGDPRQLQIMYGIAGERSLPEYELDWLAGYEKSSPIRVGNAAAKQTQLDVFGELLDMLHAARCAQLPPEAEAWEVETVLLEHLEKNWQDLGRGIWEVRGDPHAFTHSRMMCWAAFDRAIESAQRFDLKGPLDRWREIRDKIHAEICEKGFDKELNSFVQYYGGKTLDAALLLMPQLGFLPADDPRVLGTIEAIEKKLLKDGFVLRYSTDNVDDGVGGREGAFLACSYWLADAYTLAGRKEDAEALFDRLLSVRNDLGLLSEEYDPVAKRLVGNFPQAFSHLGLINSAYNLCERGGPAQQRAGKDGPPADGHE</sequence>
<dbReference type="RefSeq" id="WP_379086934.1">
    <property type="nucleotide sequence ID" value="NZ_JBHTJO010000001.1"/>
</dbReference>
<dbReference type="Pfam" id="PF19291">
    <property type="entry name" value="TREH_N"/>
    <property type="match status" value="1"/>
</dbReference>
<dbReference type="SUPFAM" id="SSF48208">
    <property type="entry name" value="Six-hairpin glycosidases"/>
    <property type="match status" value="1"/>
</dbReference>
<gene>
    <name evidence="3" type="ORF">ACFQ2F_05575</name>
</gene>
<dbReference type="PANTHER" id="PTHR31616">
    <property type="entry name" value="TREHALASE"/>
    <property type="match status" value="1"/>
</dbReference>
<dbReference type="GO" id="GO:0016787">
    <property type="term" value="F:hydrolase activity"/>
    <property type="evidence" value="ECO:0007669"/>
    <property type="project" value="UniProtKB-KW"/>
</dbReference>
<evidence type="ECO:0000313" key="3">
    <source>
        <dbReference type="EMBL" id="MFD0986563.1"/>
    </source>
</evidence>
<dbReference type="PANTHER" id="PTHR31616:SF0">
    <property type="entry name" value="GLUCAN 1,4-ALPHA-GLUCOSIDASE"/>
    <property type="match status" value="1"/>
</dbReference>
<dbReference type="InterPro" id="IPR012341">
    <property type="entry name" value="6hp_glycosidase-like_sf"/>
</dbReference>
<dbReference type="InterPro" id="IPR045582">
    <property type="entry name" value="Trehalase-like_N"/>
</dbReference>
<dbReference type="EMBL" id="JBHTJO010000001">
    <property type="protein sequence ID" value="MFD0986563.1"/>
    <property type="molecule type" value="Genomic_DNA"/>
</dbReference>
<dbReference type="InterPro" id="IPR008928">
    <property type="entry name" value="6-hairpin_glycosidase_sf"/>
</dbReference>
<organism evidence="3 4">
    <name type="scientific">Methyloligella solikamskensis</name>
    <dbReference type="NCBI Taxonomy" id="1177756"/>
    <lineage>
        <taxon>Bacteria</taxon>
        <taxon>Pseudomonadati</taxon>
        <taxon>Pseudomonadota</taxon>
        <taxon>Alphaproteobacteria</taxon>
        <taxon>Hyphomicrobiales</taxon>
        <taxon>Hyphomicrobiaceae</taxon>
        <taxon>Methyloligella</taxon>
    </lineage>
</organism>
<keyword evidence="3" id="KW-0378">Hydrolase</keyword>
<dbReference type="Pfam" id="PF00723">
    <property type="entry name" value="Glyco_hydro_15"/>
    <property type="match status" value="1"/>
</dbReference>
<feature type="domain" description="GH15-like" evidence="1">
    <location>
        <begin position="222"/>
        <end position="585"/>
    </location>
</feature>
<dbReference type="Gene3D" id="1.50.10.10">
    <property type="match status" value="1"/>
</dbReference>
<feature type="domain" description="Trehalase-like N-terminal" evidence="2">
    <location>
        <begin position="3"/>
        <end position="151"/>
    </location>
</feature>
<protein>
    <submittedName>
        <fullName evidence="3">Glycoside hydrolase family 15 protein</fullName>
    </submittedName>
</protein>
<proteinExistence type="predicted"/>
<evidence type="ECO:0000313" key="4">
    <source>
        <dbReference type="Proteomes" id="UP001597102"/>
    </source>
</evidence>